<evidence type="ECO:0000256" key="4">
    <source>
        <dbReference type="ARBA" id="ARBA00023125"/>
    </source>
</evidence>
<evidence type="ECO:0000256" key="7">
    <source>
        <dbReference type="SAM" id="MobiDB-lite"/>
    </source>
</evidence>
<dbReference type="InterPro" id="IPR036407">
    <property type="entry name" value="DM_DNA-bd_sf"/>
</dbReference>
<dbReference type="PROSITE" id="PS50809">
    <property type="entry name" value="DM_2"/>
    <property type="match status" value="1"/>
</dbReference>
<dbReference type="GO" id="GO:0046872">
    <property type="term" value="F:metal ion binding"/>
    <property type="evidence" value="ECO:0007669"/>
    <property type="project" value="UniProtKB-KW"/>
</dbReference>
<evidence type="ECO:0000256" key="3">
    <source>
        <dbReference type="ARBA" id="ARBA00022833"/>
    </source>
</evidence>
<comment type="similarity">
    <text evidence="1">Belongs to the DMRT family.</text>
</comment>
<feature type="DNA-binding region" description="DM" evidence="6">
    <location>
        <begin position="125"/>
        <end position="172"/>
    </location>
</feature>
<organism evidence="9 10">
    <name type="scientific">Pelusios castaneus</name>
    <name type="common">West African mud turtle</name>
    <dbReference type="NCBI Taxonomy" id="367368"/>
    <lineage>
        <taxon>Eukaryota</taxon>
        <taxon>Metazoa</taxon>
        <taxon>Chordata</taxon>
        <taxon>Craniata</taxon>
        <taxon>Vertebrata</taxon>
        <taxon>Euteleostomi</taxon>
        <taxon>Archelosauria</taxon>
        <taxon>Testudinata</taxon>
        <taxon>Testudines</taxon>
        <taxon>Pleurodira</taxon>
        <taxon>Pelomedusidae</taxon>
        <taxon>Pelusios</taxon>
    </lineage>
</organism>
<reference evidence="9" key="2">
    <citation type="submission" date="2025-09" db="UniProtKB">
        <authorList>
            <consortium name="Ensembl"/>
        </authorList>
    </citation>
    <scope>IDENTIFICATION</scope>
</reference>
<dbReference type="GO" id="GO:0005634">
    <property type="term" value="C:nucleus"/>
    <property type="evidence" value="ECO:0007669"/>
    <property type="project" value="UniProtKB-SubCell"/>
</dbReference>
<dbReference type="Gene3D" id="4.10.1040.10">
    <property type="entry name" value="DM DNA-binding domain"/>
    <property type="match status" value="1"/>
</dbReference>
<keyword evidence="10" id="KW-1185">Reference proteome</keyword>
<dbReference type="AlphaFoldDB" id="A0A8C8VQJ1"/>
<dbReference type="GO" id="GO:0000978">
    <property type="term" value="F:RNA polymerase II cis-regulatory region sequence-specific DNA binding"/>
    <property type="evidence" value="ECO:0007669"/>
    <property type="project" value="TreeGrafter"/>
</dbReference>
<dbReference type="PANTHER" id="PTHR12322:SF53">
    <property type="entry name" value="DOUBLESEX-MAB RELATED 11E"/>
    <property type="match status" value="1"/>
</dbReference>
<dbReference type="SUPFAM" id="SSF82927">
    <property type="entry name" value="Cysteine-rich DNA binding domain, (DM domain)"/>
    <property type="match status" value="1"/>
</dbReference>
<keyword evidence="2 6" id="KW-0479">Metal-binding</keyword>
<dbReference type="Ensembl" id="ENSPCET00000026190.1">
    <property type="protein sequence ID" value="ENSPCEP00000025339.1"/>
    <property type="gene ID" value="ENSPCEG00000019117.1"/>
</dbReference>
<feature type="domain" description="DM" evidence="8">
    <location>
        <begin position="125"/>
        <end position="172"/>
    </location>
</feature>
<keyword evidence="3 6" id="KW-0862">Zinc</keyword>
<dbReference type="SMART" id="SM00301">
    <property type="entry name" value="DM"/>
    <property type="match status" value="1"/>
</dbReference>
<dbReference type="GO" id="GO:0000981">
    <property type="term" value="F:DNA-binding transcription factor activity, RNA polymerase II-specific"/>
    <property type="evidence" value="ECO:0007669"/>
    <property type="project" value="TreeGrafter"/>
</dbReference>
<dbReference type="PROSITE" id="PS40000">
    <property type="entry name" value="DM_1"/>
    <property type="match status" value="1"/>
</dbReference>
<keyword evidence="4 6" id="KW-0238">DNA-binding</keyword>
<protein>
    <recommendedName>
        <fullName evidence="8">DM domain-containing protein</fullName>
    </recommendedName>
</protein>
<dbReference type="FunFam" id="4.10.1040.10:FF:000001">
    <property type="entry name" value="doublesex- and mab-3-related transcription factor 1"/>
    <property type="match status" value="1"/>
</dbReference>
<dbReference type="InterPro" id="IPR026607">
    <property type="entry name" value="DMRT"/>
</dbReference>
<dbReference type="Proteomes" id="UP000694393">
    <property type="component" value="Unplaced"/>
</dbReference>
<name>A0A8C8VQJ1_9SAUR</name>
<evidence type="ECO:0000256" key="2">
    <source>
        <dbReference type="ARBA" id="ARBA00022723"/>
    </source>
</evidence>
<proteinExistence type="inferred from homology"/>
<evidence type="ECO:0000259" key="8">
    <source>
        <dbReference type="PROSITE" id="PS50809"/>
    </source>
</evidence>
<evidence type="ECO:0000313" key="9">
    <source>
        <dbReference type="Ensembl" id="ENSPCEP00000025339.1"/>
    </source>
</evidence>
<evidence type="ECO:0000256" key="5">
    <source>
        <dbReference type="ARBA" id="ARBA00023242"/>
    </source>
</evidence>
<comment type="subcellular location">
    <subcellularLocation>
        <location evidence="6">Nucleus</location>
    </subcellularLocation>
</comment>
<dbReference type="GO" id="GO:0007548">
    <property type="term" value="P:sex differentiation"/>
    <property type="evidence" value="ECO:0007669"/>
    <property type="project" value="TreeGrafter"/>
</dbReference>
<evidence type="ECO:0000313" key="10">
    <source>
        <dbReference type="Proteomes" id="UP000694393"/>
    </source>
</evidence>
<sequence length="206" mass="22686">MPAKLFVSQGCEKKILFCPCKPGLDKPRARSPWCPGFCLAVPRQPGRQIAPGHRKKPTQRHCHFQGRHLAPPPPLKVPPAAAIFGSRLKAAGRGEHGSSRAADGGPREAGTETGGSRRSCRAPKCARCRNHGVVSGLRGHKRLCRWRDCACAACLLVRERQRVTAAQVALRRQQRAGQVSARLLRAPSRRRLFRSSQSVLFEKIVQ</sequence>
<reference evidence="9" key="1">
    <citation type="submission" date="2025-08" db="UniProtKB">
        <authorList>
            <consortium name="Ensembl"/>
        </authorList>
    </citation>
    <scope>IDENTIFICATION</scope>
</reference>
<feature type="region of interest" description="Disordered" evidence="7">
    <location>
        <begin position="90"/>
        <end position="121"/>
    </location>
</feature>
<dbReference type="InterPro" id="IPR001275">
    <property type="entry name" value="DM_DNA-bd"/>
</dbReference>
<evidence type="ECO:0000256" key="1">
    <source>
        <dbReference type="ARBA" id="ARBA00006834"/>
    </source>
</evidence>
<evidence type="ECO:0000256" key="6">
    <source>
        <dbReference type="PROSITE-ProRule" id="PRU00070"/>
    </source>
</evidence>
<dbReference type="PANTHER" id="PTHR12322">
    <property type="entry name" value="DOUBLESEX AND MAB-3 RELATED TRANSCRIPTION FACTOR DMRT"/>
    <property type="match status" value="1"/>
</dbReference>
<accession>A0A8C8VQJ1</accession>
<dbReference type="Pfam" id="PF00751">
    <property type="entry name" value="DM"/>
    <property type="match status" value="1"/>
</dbReference>
<keyword evidence="5 6" id="KW-0539">Nucleus</keyword>